<organism evidence="2 3">
    <name type="scientific">Komagataeibacter nataicola</name>
    <dbReference type="NCBI Taxonomy" id="265960"/>
    <lineage>
        <taxon>Bacteria</taxon>
        <taxon>Pseudomonadati</taxon>
        <taxon>Pseudomonadota</taxon>
        <taxon>Alphaproteobacteria</taxon>
        <taxon>Acetobacterales</taxon>
        <taxon>Acetobacteraceae</taxon>
        <taxon>Komagataeibacter</taxon>
    </lineage>
</organism>
<dbReference type="EMBL" id="NIRT01000037">
    <property type="protein sequence ID" value="PYD65225.1"/>
    <property type="molecule type" value="Genomic_DNA"/>
</dbReference>
<feature type="region of interest" description="Disordered" evidence="1">
    <location>
        <begin position="89"/>
        <end position="108"/>
    </location>
</feature>
<evidence type="ECO:0000313" key="3">
    <source>
        <dbReference type="Proteomes" id="UP000247512"/>
    </source>
</evidence>
<sequence>MEKTSVVVMSNFRMSIEDTFLKILGYKHREGDTGRHINLVIQAIARCAVRNNPPCDINIYVLDQFTATRVQAQIGGSINEIDLKIGKTRKEPKHKMSVEDKKARERDRAKYNRLKRKGSLTPAQKMEFTRLSMLFAKGVKV</sequence>
<comment type="caution">
    <text evidence="2">The sequence shown here is derived from an EMBL/GenBank/DDBJ whole genome shotgun (WGS) entry which is preliminary data.</text>
</comment>
<keyword evidence="3" id="KW-1185">Reference proteome</keyword>
<protein>
    <submittedName>
        <fullName evidence="2">Uncharacterized protein</fullName>
    </submittedName>
</protein>
<name>A0ABX5P8K3_9PROT</name>
<proteinExistence type="predicted"/>
<gene>
    <name evidence="2" type="ORF">CDI09_14635</name>
</gene>
<accession>A0ABX5P8K3</accession>
<dbReference type="Proteomes" id="UP000247512">
    <property type="component" value="Unassembled WGS sequence"/>
</dbReference>
<reference evidence="2 3" key="1">
    <citation type="submission" date="2017-06" db="EMBL/GenBank/DDBJ databases">
        <title>A draft genome sequence of Komagataeibacter nataicola LMG 1536.</title>
        <authorList>
            <person name="Skraban J."/>
            <person name="Cleenwerck I."/>
            <person name="Vandamme P."/>
            <person name="Trcek J."/>
        </authorList>
    </citation>
    <scope>NUCLEOTIDE SEQUENCE [LARGE SCALE GENOMIC DNA]</scope>
    <source>
        <strain evidence="2 3">LMG 1536</strain>
    </source>
</reference>
<evidence type="ECO:0000313" key="2">
    <source>
        <dbReference type="EMBL" id="PYD65225.1"/>
    </source>
</evidence>
<evidence type="ECO:0000256" key="1">
    <source>
        <dbReference type="SAM" id="MobiDB-lite"/>
    </source>
</evidence>